<dbReference type="EMBL" id="BPRH01002773">
    <property type="protein sequence ID" value="GJF18474.1"/>
    <property type="molecule type" value="Genomic_DNA"/>
</dbReference>
<evidence type="ECO:0000256" key="1">
    <source>
        <dbReference type="SAM" id="Phobius"/>
    </source>
</evidence>
<gene>
    <name evidence="2" type="ORF">NGTWS1702_26510</name>
</gene>
<accession>A0ABQ4VIV2</accession>
<keyword evidence="1" id="KW-1133">Transmembrane helix</keyword>
<feature type="transmembrane region" description="Helical" evidence="1">
    <location>
        <begin position="41"/>
        <end position="59"/>
    </location>
</feature>
<feature type="transmembrane region" description="Helical" evidence="1">
    <location>
        <begin position="12"/>
        <end position="35"/>
    </location>
</feature>
<sequence>MRRMLSSAPLPALGYVLTLIGFVFLGLFITTLGFGGSHAPTFGIAMFVSYAAAVLCFALRRHQIAVEGPDSDVTLGLDPIRGNTARSAAQRYVLNYRGVRS</sequence>
<keyword evidence="3" id="KW-1185">Reference proteome</keyword>
<proteinExistence type="predicted"/>
<keyword evidence="1" id="KW-0472">Membrane</keyword>
<evidence type="ECO:0000313" key="3">
    <source>
        <dbReference type="Proteomes" id="UP001060504"/>
    </source>
</evidence>
<comment type="caution">
    <text evidence="2">The sequence shown here is derived from an EMBL/GenBank/DDBJ whole genome shotgun (WGS) entry which is preliminary data.</text>
</comment>
<evidence type="ECO:0000313" key="2">
    <source>
        <dbReference type="EMBL" id="GJF18474.1"/>
    </source>
</evidence>
<protein>
    <submittedName>
        <fullName evidence="2">Uncharacterized protein</fullName>
    </submittedName>
</protein>
<dbReference type="Proteomes" id="UP001060504">
    <property type="component" value="Unassembled WGS sequence"/>
</dbReference>
<name>A0ABQ4VIV2_9MYCO</name>
<organism evidence="2 3">
    <name type="scientific">Mycolicibacterium cyprinidarum</name>
    <dbReference type="NCBI Taxonomy" id="2860311"/>
    <lineage>
        <taxon>Bacteria</taxon>
        <taxon>Bacillati</taxon>
        <taxon>Actinomycetota</taxon>
        <taxon>Actinomycetes</taxon>
        <taxon>Mycobacteriales</taxon>
        <taxon>Mycobacteriaceae</taxon>
        <taxon>Mycolicibacterium</taxon>
    </lineage>
</organism>
<reference evidence="2 3" key="1">
    <citation type="submission" date="2021-08" db="EMBL/GenBank/DDBJ databases">
        <title>Draft genome sequence of Mycolicibacterium sp. NGTWS1702 strain.</title>
        <authorList>
            <person name="Matsumoto M."/>
            <person name="Tang B.C.C."/>
            <person name="Machida Y."/>
            <person name="Matoyama H."/>
            <person name="Kishihara T."/>
            <person name="Sato S."/>
            <person name="Kondo I."/>
            <person name="Sano M."/>
            <person name="Kato G."/>
        </authorList>
    </citation>
    <scope>NUCLEOTIDE SEQUENCE [LARGE SCALE GENOMIC DNA]</scope>
    <source>
        <strain evidence="2 3">NGTWSNA01</strain>
    </source>
</reference>
<keyword evidence="1" id="KW-0812">Transmembrane</keyword>